<dbReference type="InterPro" id="IPR003313">
    <property type="entry name" value="AraC-bd"/>
</dbReference>
<evidence type="ECO:0000313" key="6">
    <source>
        <dbReference type="EMBL" id="SHF15848.1"/>
    </source>
</evidence>
<evidence type="ECO:0000256" key="2">
    <source>
        <dbReference type="ARBA" id="ARBA00023125"/>
    </source>
</evidence>
<dbReference type="RefSeq" id="WP_072957666.1">
    <property type="nucleotide sequence ID" value="NZ_FQUH01000006.1"/>
</dbReference>
<gene>
    <name evidence="6" type="ORF">SAMN02745781_01564</name>
</gene>
<dbReference type="PROSITE" id="PS00041">
    <property type="entry name" value="HTH_ARAC_FAMILY_1"/>
    <property type="match status" value="1"/>
</dbReference>
<evidence type="ECO:0000256" key="4">
    <source>
        <dbReference type="ARBA" id="ARBA00023163"/>
    </source>
</evidence>
<sequence>MANIYHDVPVEIENGGLFISNGSGRHPRRIIDSFELIFVQRGTLSIQENDQQYQLGAGQCLLLYPHCEHMGIEDYPDDLKFYWVHFRLSRHSKDSASQHFIHLPKLGRVDDGSKVTSLFNLLLNEQELVGDRLSLNLLLMMIIGKAGNKNANESEPKPVNLAYNARSIIKQFYREPITPSWVAQRLRCNVDYLGRVYKQTFGTTLTEAIQTQKIHAAKQALTDATHPIQFIARGVGYQDVGYFRRVFLKYVGMTPSNFRKLHTIRTVNSE</sequence>
<keyword evidence="4" id="KW-0804">Transcription</keyword>
<dbReference type="EMBL" id="FQUH01000006">
    <property type="protein sequence ID" value="SHF15848.1"/>
    <property type="molecule type" value="Genomic_DNA"/>
</dbReference>
<keyword evidence="3" id="KW-0010">Activator</keyword>
<dbReference type="Gene3D" id="1.10.10.60">
    <property type="entry name" value="Homeodomain-like"/>
    <property type="match status" value="1"/>
</dbReference>
<dbReference type="SMART" id="SM00342">
    <property type="entry name" value="HTH_ARAC"/>
    <property type="match status" value="1"/>
</dbReference>
<evidence type="ECO:0000259" key="5">
    <source>
        <dbReference type="PROSITE" id="PS01124"/>
    </source>
</evidence>
<dbReference type="Pfam" id="PF12833">
    <property type="entry name" value="HTH_18"/>
    <property type="match status" value="1"/>
</dbReference>
<keyword evidence="2" id="KW-0238">DNA-binding</keyword>
<dbReference type="Gene3D" id="2.60.120.10">
    <property type="entry name" value="Jelly Rolls"/>
    <property type="match status" value="1"/>
</dbReference>
<dbReference type="PRINTS" id="PR00032">
    <property type="entry name" value="HTHARAC"/>
</dbReference>
<evidence type="ECO:0000313" key="7">
    <source>
        <dbReference type="Proteomes" id="UP000184159"/>
    </source>
</evidence>
<dbReference type="InterPro" id="IPR014710">
    <property type="entry name" value="RmlC-like_jellyroll"/>
</dbReference>
<dbReference type="InterPro" id="IPR018062">
    <property type="entry name" value="HTH_AraC-typ_CS"/>
</dbReference>
<dbReference type="Pfam" id="PF02311">
    <property type="entry name" value="AraC_binding"/>
    <property type="match status" value="1"/>
</dbReference>
<dbReference type="GO" id="GO:0003700">
    <property type="term" value="F:DNA-binding transcription factor activity"/>
    <property type="evidence" value="ECO:0007669"/>
    <property type="project" value="InterPro"/>
</dbReference>
<evidence type="ECO:0000256" key="3">
    <source>
        <dbReference type="ARBA" id="ARBA00023159"/>
    </source>
</evidence>
<dbReference type="PROSITE" id="PS01124">
    <property type="entry name" value="HTH_ARAC_FAMILY_2"/>
    <property type="match status" value="1"/>
</dbReference>
<dbReference type="InterPro" id="IPR020449">
    <property type="entry name" value="Tscrpt_reg_AraC-type_HTH"/>
</dbReference>
<dbReference type="PANTHER" id="PTHR43280">
    <property type="entry name" value="ARAC-FAMILY TRANSCRIPTIONAL REGULATOR"/>
    <property type="match status" value="1"/>
</dbReference>
<dbReference type="SUPFAM" id="SSF46689">
    <property type="entry name" value="Homeodomain-like"/>
    <property type="match status" value="1"/>
</dbReference>
<dbReference type="AlphaFoldDB" id="A0A1M4ZD04"/>
<keyword evidence="7" id="KW-1185">Reference proteome</keyword>
<accession>A0A1M4ZD04</accession>
<evidence type="ECO:0000256" key="1">
    <source>
        <dbReference type="ARBA" id="ARBA00023015"/>
    </source>
</evidence>
<feature type="domain" description="HTH araC/xylS-type" evidence="5">
    <location>
        <begin position="163"/>
        <end position="261"/>
    </location>
</feature>
<keyword evidence="1" id="KW-0805">Transcription regulation</keyword>
<dbReference type="SUPFAM" id="SSF51215">
    <property type="entry name" value="Regulatory protein AraC"/>
    <property type="match status" value="1"/>
</dbReference>
<dbReference type="InterPro" id="IPR009057">
    <property type="entry name" value="Homeodomain-like_sf"/>
</dbReference>
<dbReference type="PANTHER" id="PTHR43280:SF10">
    <property type="entry name" value="REGULATORY PROTEIN POCR"/>
    <property type="match status" value="1"/>
</dbReference>
<name>A0A1M4ZD04_VIBGA</name>
<dbReference type="InterPro" id="IPR037923">
    <property type="entry name" value="HTH-like"/>
</dbReference>
<reference evidence="7" key="1">
    <citation type="submission" date="2016-11" db="EMBL/GenBank/DDBJ databases">
        <authorList>
            <person name="Varghese N."/>
            <person name="Submissions S."/>
        </authorList>
    </citation>
    <scope>NUCLEOTIDE SEQUENCE [LARGE SCALE GENOMIC DNA]</scope>
    <source>
        <strain evidence="7">DSM 21264</strain>
    </source>
</reference>
<protein>
    <submittedName>
        <fullName evidence="6">AraC-like ligand binding domain-containing protein</fullName>
    </submittedName>
</protein>
<organism evidence="6 7">
    <name type="scientific">Vibrio gazogenes DSM 21264 = NBRC 103151</name>
    <dbReference type="NCBI Taxonomy" id="1123492"/>
    <lineage>
        <taxon>Bacteria</taxon>
        <taxon>Pseudomonadati</taxon>
        <taxon>Pseudomonadota</taxon>
        <taxon>Gammaproteobacteria</taxon>
        <taxon>Vibrionales</taxon>
        <taxon>Vibrionaceae</taxon>
        <taxon>Vibrio</taxon>
    </lineage>
</organism>
<dbReference type="GO" id="GO:0043565">
    <property type="term" value="F:sequence-specific DNA binding"/>
    <property type="evidence" value="ECO:0007669"/>
    <property type="project" value="InterPro"/>
</dbReference>
<proteinExistence type="predicted"/>
<dbReference type="InterPro" id="IPR018060">
    <property type="entry name" value="HTH_AraC"/>
</dbReference>
<dbReference type="Proteomes" id="UP000184159">
    <property type="component" value="Unassembled WGS sequence"/>
</dbReference>